<organism evidence="2 3">
    <name type="scientific">Talaromyces atroroseus</name>
    <dbReference type="NCBI Taxonomy" id="1441469"/>
    <lineage>
        <taxon>Eukaryota</taxon>
        <taxon>Fungi</taxon>
        <taxon>Dikarya</taxon>
        <taxon>Ascomycota</taxon>
        <taxon>Pezizomycotina</taxon>
        <taxon>Eurotiomycetes</taxon>
        <taxon>Eurotiomycetidae</taxon>
        <taxon>Eurotiales</taxon>
        <taxon>Trichocomaceae</taxon>
        <taxon>Talaromyces</taxon>
        <taxon>Talaromyces sect. Trachyspermi</taxon>
    </lineage>
</organism>
<gene>
    <name evidence="2" type="ORF">UA08_06531</name>
</gene>
<accession>A0A225AB23</accession>
<dbReference type="Proteomes" id="UP000214365">
    <property type="component" value="Unassembled WGS sequence"/>
</dbReference>
<dbReference type="RefSeq" id="XP_020118342.1">
    <property type="nucleotide sequence ID" value="XM_020268818.1"/>
</dbReference>
<evidence type="ECO:0000313" key="3">
    <source>
        <dbReference type="Proteomes" id="UP000214365"/>
    </source>
</evidence>
<reference evidence="2 3" key="1">
    <citation type="submission" date="2015-06" db="EMBL/GenBank/DDBJ databases">
        <title>Talaromyces atroroseus IBT 11181 draft genome.</title>
        <authorList>
            <person name="Rasmussen K.B."/>
            <person name="Rasmussen S."/>
            <person name="Petersen B."/>
            <person name="Sicheritz-Ponten T."/>
            <person name="Mortensen U.H."/>
            <person name="Thrane U."/>
        </authorList>
    </citation>
    <scope>NUCLEOTIDE SEQUENCE [LARGE SCALE GENOMIC DNA]</scope>
    <source>
        <strain evidence="2 3">IBT 11181</strain>
    </source>
</reference>
<dbReference type="AlphaFoldDB" id="A0A225AB23"/>
<dbReference type="EMBL" id="LFMY01000010">
    <property type="protein sequence ID" value="OKL58221.1"/>
    <property type="molecule type" value="Genomic_DNA"/>
</dbReference>
<comment type="caution">
    <text evidence="2">The sequence shown here is derived from an EMBL/GenBank/DDBJ whole genome shotgun (WGS) entry which is preliminary data.</text>
</comment>
<proteinExistence type="predicted"/>
<feature type="region of interest" description="Disordered" evidence="1">
    <location>
        <begin position="40"/>
        <end position="81"/>
    </location>
</feature>
<evidence type="ECO:0000256" key="1">
    <source>
        <dbReference type="SAM" id="MobiDB-lite"/>
    </source>
</evidence>
<name>A0A225AB23_TALAT</name>
<sequence>MAGHPVDALQCFTFLIDNVPCWISRVTELAAHTSRKHAEFSEEFHRLARSQPQQSPRRRENSSSSSVHTKPAPSKQSGDEVRPIRPLVIYYDSHTQAQLEQTVRDIGAARNSLRKGKMSQTTRIASLSLDMFTTSQSRDSPHPMVESYRRTRPVETDQKETATFEFAEKQLEIAQSLSEFAAHQFLRCGDCREELEEIIAKFSTVLEMAGNEASRLRAEREERQRTDGSLSLKEHIAASSLQVSDLFNDDKAFEPGIAAIEVDDAASASSISIDIAAFRSNRFRG</sequence>
<feature type="region of interest" description="Disordered" evidence="1">
    <location>
        <begin position="134"/>
        <end position="156"/>
    </location>
</feature>
<keyword evidence="3" id="KW-1185">Reference proteome</keyword>
<dbReference type="GeneID" id="31006286"/>
<dbReference type="OrthoDB" id="3886346at2759"/>
<protein>
    <submittedName>
        <fullName evidence="2">Uncharacterized protein</fullName>
    </submittedName>
</protein>
<feature type="compositionally biased region" description="Basic and acidic residues" evidence="1">
    <location>
        <begin position="147"/>
        <end position="156"/>
    </location>
</feature>
<evidence type="ECO:0000313" key="2">
    <source>
        <dbReference type="EMBL" id="OKL58221.1"/>
    </source>
</evidence>